<feature type="non-terminal residue" evidence="1">
    <location>
        <position position="1"/>
    </location>
</feature>
<evidence type="ECO:0000313" key="2">
    <source>
        <dbReference type="Proteomes" id="UP000708208"/>
    </source>
</evidence>
<proteinExistence type="predicted"/>
<name>A0A8J2K3L4_9HEXA</name>
<reference evidence="1" key="1">
    <citation type="submission" date="2021-06" db="EMBL/GenBank/DDBJ databases">
        <authorList>
            <person name="Hodson N. C."/>
            <person name="Mongue J. A."/>
            <person name="Jaron S. K."/>
        </authorList>
    </citation>
    <scope>NUCLEOTIDE SEQUENCE</scope>
</reference>
<organism evidence="1 2">
    <name type="scientific">Allacma fusca</name>
    <dbReference type="NCBI Taxonomy" id="39272"/>
    <lineage>
        <taxon>Eukaryota</taxon>
        <taxon>Metazoa</taxon>
        <taxon>Ecdysozoa</taxon>
        <taxon>Arthropoda</taxon>
        <taxon>Hexapoda</taxon>
        <taxon>Collembola</taxon>
        <taxon>Symphypleona</taxon>
        <taxon>Sminthuridae</taxon>
        <taxon>Allacma</taxon>
    </lineage>
</organism>
<dbReference type="AlphaFoldDB" id="A0A8J2K3L4"/>
<sequence>SQHVAPKILNLVFYLGGRTAKLFTPTFLKWQWTI</sequence>
<evidence type="ECO:0000313" key="1">
    <source>
        <dbReference type="EMBL" id="CAG7727216.1"/>
    </source>
</evidence>
<dbReference type="EMBL" id="CAJVCH010145303">
    <property type="protein sequence ID" value="CAG7727216.1"/>
    <property type="molecule type" value="Genomic_DNA"/>
</dbReference>
<keyword evidence="2" id="KW-1185">Reference proteome</keyword>
<protein>
    <submittedName>
        <fullName evidence="1">Uncharacterized protein</fullName>
    </submittedName>
</protein>
<gene>
    <name evidence="1" type="ORF">AFUS01_LOCUS16069</name>
</gene>
<comment type="caution">
    <text evidence="1">The sequence shown here is derived from an EMBL/GenBank/DDBJ whole genome shotgun (WGS) entry which is preliminary data.</text>
</comment>
<dbReference type="Proteomes" id="UP000708208">
    <property type="component" value="Unassembled WGS sequence"/>
</dbReference>
<accession>A0A8J2K3L4</accession>